<dbReference type="EMBL" id="JAULJE010000012">
    <property type="protein sequence ID" value="KAK1336761.1"/>
    <property type="molecule type" value="Genomic_DNA"/>
</dbReference>
<evidence type="ECO:0000256" key="3">
    <source>
        <dbReference type="ARBA" id="ARBA00012544"/>
    </source>
</evidence>
<dbReference type="PANTHER" id="PTHR48043:SF161">
    <property type="entry name" value="UDP GLUCURONOSYLTRANSFERASE FAMILY 1 MEMBER A1"/>
    <property type="match status" value="1"/>
</dbReference>
<evidence type="ECO:0000256" key="9">
    <source>
        <dbReference type="ARBA" id="ARBA00022989"/>
    </source>
</evidence>
<comment type="similarity">
    <text evidence="2">Belongs to the UDP-glycosyltransferase family.</text>
</comment>
<dbReference type="FunFam" id="3.40.50.2000:FF:000066">
    <property type="entry name" value="UDP-glucuronosyltransferase 1-1"/>
    <property type="match status" value="1"/>
</dbReference>
<evidence type="ECO:0000313" key="13">
    <source>
        <dbReference type="Proteomes" id="UP001177744"/>
    </source>
</evidence>
<dbReference type="Pfam" id="PF00201">
    <property type="entry name" value="UDPGT"/>
    <property type="match status" value="3"/>
</dbReference>
<evidence type="ECO:0000256" key="11">
    <source>
        <dbReference type="ARBA" id="ARBA00037847"/>
    </source>
</evidence>
<keyword evidence="7" id="KW-0732">Signal</keyword>
<dbReference type="EC" id="2.4.1.17" evidence="3"/>
<keyword evidence="10" id="KW-0325">Glycoprotein</keyword>
<keyword evidence="6" id="KW-0812">Transmembrane</keyword>
<evidence type="ECO:0000256" key="2">
    <source>
        <dbReference type="ARBA" id="ARBA00009995"/>
    </source>
</evidence>
<proteinExistence type="inferred from homology"/>
<dbReference type="InterPro" id="IPR050271">
    <property type="entry name" value="UDP-glycosyltransferase"/>
</dbReference>
<reference evidence="12" key="1">
    <citation type="submission" date="2023-06" db="EMBL/GenBank/DDBJ databases">
        <title>Reference genome for the Northern bat (Eptesicus nilssonii), a most northern bat species.</title>
        <authorList>
            <person name="Laine V.N."/>
            <person name="Pulliainen A.T."/>
            <person name="Lilley T.M."/>
        </authorList>
    </citation>
    <scope>NUCLEOTIDE SEQUENCE</scope>
    <source>
        <strain evidence="12">BLF_Eptnil</strain>
        <tissue evidence="12">Kidney</tissue>
    </source>
</reference>
<evidence type="ECO:0000256" key="6">
    <source>
        <dbReference type="ARBA" id="ARBA00022692"/>
    </source>
</evidence>
<protein>
    <recommendedName>
        <fullName evidence="3">glucuronosyltransferase</fullName>
        <ecNumber evidence="3">2.4.1.17</ecNumber>
    </recommendedName>
</protein>
<comment type="caution">
    <text evidence="12">The sequence shown here is derived from an EMBL/GenBank/DDBJ whole genome shotgun (WGS) entry which is preliminary data.</text>
</comment>
<keyword evidence="5" id="KW-0808">Transferase</keyword>
<keyword evidence="9" id="KW-0472">Membrane</keyword>
<dbReference type="GO" id="GO:0015020">
    <property type="term" value="F:glucuronosyltransferase activity"/>
    <property type="evidence" value="ECO:0007669"/>
    <property type="project" value="UniProtKB-EC"/>
</dbReference>
<dbReference type="PANTHER" id="PTHR48043">
    <property type="entry name" value="EG:EG0003.4 PROTEIN-RELATED"/>
    <property type="match status" value="1"/>
</dbReference>
<evidence type="ECO:0000256" key="4">
    <source>
        <dbReference type="ARBA" id="ARBA00022676"/>
    </source>
</evidence>
<sequence length="971" mass="110143">MSASALEIPKSDHDMDYEEPDRFCACTSSTDCITQAWNPDHRAAPGCRYPMAPAVLTGLLPLCVCLLLAPGFAQAGKLLVIPMDGSHWFTMRSVVEKLSHRGHEVVVVRPEVSWRLGQSSNYTVKTYSTSYTLEDLNDQFRIFADSQWKTRDQSVFALIMNPSNTIFKYFFSNCRNLFNDKKLVKYIEDSSFDAVFLDPFDMCGLIVAKYFSLPSVVFTRGLFCHYLEEGAQCPSPLSYVPRFLLGFSNAMTFREKVRNLIFHLEEHLLCGYFLKTGLEVASEILQTTVTAYDLFSQPSIWLLRTDFVLDYPRPVMPNMIFIGGINCHPGKPLSQLDSWAAPGCRYPMAPAVLTGLLPLCVCLLLAPGFAQAGKLLVIPMDGSHWFTMRSVVEKLSHRGHEVVVVRPEVSWRLGQSSNYTVKTYSSSYTLEDLNDQFRIFADSQWKTRAQYLHSMLLSSSNSVFEYFFSNCRNLFNDKKLVKYIEESSFDAVFLDPFDMCGLIVAKYFSLPSVVFTRGLFCHYLEEGAQCPSPLSYVPRGLFSLSDTMTFRQRVWNHIIHLEEHLFCGYFLKTALEVASEILQTTVTAYDLVSQPSIWLLRNDFVLDYPKPVMPNMIFIGGINCHPGKPLSQLLCHGYLVACAHPKLVLATGTTTHVDAIPPGMSQTQTLRVTHLLLLPTALHGMACLPCAVRGVSAGVLLLGLWGVALGDKLLVVPQDGSHWLSMKDIVEVLSDRGHDIVVLVPEVNLLLKESKHYTRKIYGVPYDQEELQRRFRTFGNRHFAERSLLTAPLVEYRNIMVVVDLYFINCQSLLRDSATLSFLRESKFDVLFTDPAMPCGVILAEYLGLPSLYLFRGFPCALEHTFSRSPNPVSYIPRCYTKFSDRMTFSQRVANFLVNHLENLLFHCLYSKYEDLASDLLKRQVHLPTLYQEGSIWLLRYDFVFEYPRPVLPNMVFIGGTNCKKKGVLSQ</sequence>
<accession>A0AA40HST1</accession>
<evidence type="ECO:0000256" key="7">
    <source>
        <dbReference type="ARBA" id="ARBA00022729"/>
    </source>
</evidence>
<dbReference type="FunFam" id="3.40.50.2000:FF:000092">
    <property type="entry name" value="UDP-glucuronosyltransferase"/>
    <property type="match status" value="2"/>
</dbReference>
<evidence type="ECO:0000256" key="10">
    <source>
        <dbReference type="ARBA" id="ARBA00023180"/>
    </source>
</evidence>
<comment type="subcellular location">
    <subcellularLocation>
        <location evidence="11">Endomembrane system</location>
        <topology evidence="11">Single-pass membrane protein</topology>
    </subcellularLocation>
    <subcellularLocation>
        <location evidence="1">Endoplasmic reticulum membrane</location>
    </subcellularLocation>
</comment>
<keyword evidence="9" id="KW-1133">Transmembrane helix</keyword>
<dbReference type="Proteomes" id="UP001177744">
    <property type="component" value="Unassembled WGS sequence"/>
</dbReference>
<dbReference type="SUPFAM" id="SSF53756">
    <property type="entry name" value="UDP-Glycosyltransferase/glycogen phosphorylase"/>
    <property type="match status" value="3"/>
</dbReference>
<dbReference type="InterPro" id="IPR002213">
    <property type="entry name" value="UDP_glucos_trans"/>
</dbReference>
<evidence type="ECO:0000256" key="5">
    <source>
        <dbReference type="ARBA" id="ARBA00022679"/>
    </source>
</evidence>
<keyword evidence="8" id="KW-0256">Endoplasmic reticulum</keyword>
<feature type="non-terminal residue" evidence="12">
    <location>
        <position position="971"/>
    </location>
</feature>
<evidence type="ECO:0000256" key="8">
    <source>
        <dbReference type="ARBA" id="ARBA00022824"/>
    </source>
</evidence>
<dbReference type="AlphaFoldDB" id="A0AA40HST1"/>
<gene>
    <name evidence="12" type="ORF">QTO34_002796</name>
</gene>
<name>A0AA40HST1_CNENI</name>
<organism evidence="12 13">
    <name type="scientific">Cnephaeus nilssonii</name>
    <name type="common">Northern bat</name>
    <name type="synonym">Eptesicus nilssonii</name>
    <dbReference type="NCBI Taxonomy" id="3371016"/>
    <lineage>
        <taxon>Eukaryota</taxon>
        <taxon>Metazoa</taxon>
        <taxon>Chordata</taxon>
        <taxon>Craniata</taxon>
        <taxon>Vertebrata</taxon>
        <taxon>Euteleostomi</taxon>
        <taxon>Mammalia</taxon>
        <taxon>Eutheria</taxon>
        <taxon>Laurasiatheria</taxon>
        <taxon>Chiroptera</taxon>
        <taxon>Yangochiroptera</taxon>
        <taxon>Vespertilionidae</taxon>
        <taxon>Cnephaeus</taxon>
    </lineage>
</organism>
<dbReference type="Gene3D" id="3.40.50.2000">
    <property type="entry name" value="Glycogen Phosphorylase B"/>
    <property type="match status" value="3"/>
</dbReference>
<keyword evidence="13" id="KW-1185">Reference proteome</keyword>
<evidence type="ECO:0000256" key="1">
    <source>
        <dbReference type="ARBA" id="ARBA00004586"/>
    </source>
</evidence>
<evidence type="ECO:0000313" key="12">
    <source>
        <dbReference type="EMBL" id="KAK1336761.1"/>
    </source>
</evidence>
<keyword evidence="4" id="KW-0328">Glycosyltransferase</keyword>
<dbReference type="GO" id="GO:0005789">
    <property type="term" value="C:endoplasmic reticulum membrane"/>
    <property type="evidence" value="ECO:0007669"/>
    <property type="project" value="UniProtKB-SubCell"/>
</dbReference>